<dbReference type="eggNOG" id="COG4584">
    <property type="taxonomic scope" value="Bacteria"/>
</dbReference>
<proteinExistence type="predicted"/>
<gene>
    <name evidence="2" type="ORF">KR51_00014760</name>
</gene>
<name>U5DJL5_9CHRO</name>
<keyword evidence="3" id="KW-1185">Reference proteome</keyword>
<reference evidence="2 3" key="1">
    <citation type="submission" date="2013-05" db="EMBL/GenBank/DDBJ databases">
        <title>Draft genome sequence of Rubidibacter lacunae KORDI 51-2.</title>
        <authorList>
            <person name="Choi D.H."/>
            <person name="Noh J.H."/>
            <person name="Kwon K.-K."/>
            <person name="Lee J.-H."/>
            <person name="Ryu J.-Y."/>
        </authorList>
    </citation>
    <scope>NUCLEOTIDE SEQUENCE [LARGE SCALE GENOMIC DNA]</scope>
    <source>
        <strain evidence="2 3">KORDI 51-2</strain>
    </source>
</reference>
<sequence length="299" mass="33969">MPGQHINQSQIQVYKCARDVGCSQKISAHIAGFSESSGSRIETGKHQPASQREPKKRTRPDPLAEVWAQELEPLLRRDPRLTPTTLFEYLIERYPGQYDRQKRTLQRRVREWKALHGNPKEVMFESHHQPGRMGLSDFSKLKRVGITIKGEPFEHLLYHYRLAYSGWQYVQAVQGGESFVALSEGLQNALYACGGVPQQHRTDSLSAAYRNRPGQKRQPLTQFYEVSNDNDIGGSKDRPVVRGGTGLVSGNEARTTPDTRATLHPRQPSVRKSDPFLPEASLYECQDTRSRAGRCCFHR</sequence>
<organism evidence="2 3">
    <name type="scientific">Rubidibacter lacunae KORDI 51-2</name>
    <dbReference type="NCBI Taxonomy" id="582515"/>
    <lineage>
        <taxon>Bacteria</taxon>
        <taxon>Bacillati</taxon>
        <taxon>Cyanobacteriota</taxon>
        <taxon>Cyanophyceae</taxon>
        <taxon>Oscillatoriophycideae</taxon>
        <taxon>Chroococcales</taxon>
        <taxon>Aphanothecaceae</taxon>
        <taxon>Rubidibacter</taxon>
    </lineage>
</organism>
<feature type="region of interest" description="Disordered" evidence="1">
    <location>
        <begin position="227"/>
        <end position="275"/>
    </location>
</feature>
<dbReference type="Proteomes" id="UP000016960">
    <property type="component" value="Unassembled WGS sequence"/>
</dbReference>
<dbReference type="EMBL" id="ASSJ01000037">
    <property type="protein sequence ID" value="ERN41886.1"/>
    <property type="molecule type" value="Genomic_DNA"/>
</dbReference>
<accession>U5DJL5</accession>
<evidence type="ECO:0000256" key="1">
    <source>
        <dbReference type="SAM" id="MobiDB-lite"/>
    </source>
</evidence>
<evidence type="ECO:0008006" key="4">
    <source>
        <dbReference type="Google" id="ProtNLM"/>
    </source>
</evidence>
<dbReference type="InParanoid" id="U5DJL5"/>
<protein>
    <recommendedName>
        <fullName evidence="4">Transposase</fullName>
    </recommendedName>
</protein>
<comment type="caution">
    <text evidence="2">The sequence shown here is derived from an EMBL/GenBank/DDBJ whole genome shotgun (WGS) entry which is preliminary data.</text>
</comment>
<dbReference type="STRING" id="582515.KR51_00014760"/>
<feature type="region of interest" description="Disordered" evidence="1">
    <location>
        <begin position="33"/>
        <end position="62"/>
    </location>
</feature>
<dbReference type="AlphaFoldDB" id="U5DJL5"/>
<dbReference type="PANTHER" id="PTHR35004">
    <property type="entry name" value="TRANSPOSASE RV3428C-RELATED"/>
    <property type="match status" value="1"/>
</dbReference>
<dbReference type="PANTHER" id="PTHR35004:SF7">
    <property type="entry name" value="INTEGRASE PROTEIN"/>
    <property type="match status" value="1"/>
</dbReference>
<evidence type="ECO:0000313" key="2">
    <source>
        <dbReference type="EMBL" id="ERN41886.1"/>
    </source>
</evidence>
<dbReference type="PATRIC" id="fig|582515.4.peg.1670"/>
<evidence type="ECO:0000313" key="3">
    <source>
        <dbReference type="Proteomes" id="UP000016960"/>
    </source>
</evidence>